<sequence length="70" mass="7965">MEPIVECLYSVYDLQPILESLTANNGLLNASIQELIKTRVYLTWVVGLNIAIFSVLIVIVFAIFFSRFNK</sequence>
<dbReference type="EMBL" id="JANGAC010000004">
    <property type="protein sequence ID" value="MCQ4922965.1"/>
    <property type="molecule type" value="Genomic_DNA"/>
</dbReference>
<keyword evidence="1" id="KW-1133">Transmembrane helix</keyword>
<keyword evidence="3" id="KW-1185">Reference proteome</keyword>
<reference evidence="2 3" key="1">
    <citation type="submission" date="2022-06" db="EMBL/GenBank/DDBJ databases">
        <title>Isolation of gut microbiota from human fecal samples.</title>
        <authorList>
            <person name="Pamer E.G."/>
            <person name="Barat B."/>
            <person name="Waligurski E."/>
            <person name="Medina S."/>
            <person name="Paddock L."/>
            <person name="Mostad J."/>
        </authorList>
    </citation>
    <scope>NUCLEOTIDE SEQUENCE [LARGE SCALE GENOMIC DNA]</scope>
    <source>
        <strain evidence="2 3">DFI.7.95</strain>
    </source>
</reference>
<protein>
    <submittedName>
        <fullName evidence="2">Uncharacterized protein</fullName>
    </submittedName>
</protein>
<dbReference type="RefSeq" id="WP_256311043.1">
    <property type="nucleotide sequence ID" value="NZ_JANGAC010000004.1"/>
</dbReference>
<dbReference type="Proteomes" id="UP001524478">
    <property type="component" value="Unassembled WGS sequence"/>
</dbReference>
<gene>
    <name evidence="2" type="ORF">NE686_07715</name>
</gene>
<keyword evidence="1" id="KW-0812">Transmembrane</keyword>
<evidence type="ECO:0000313" key="3">
    <source>
        <dbReference type="Proteomes" id="UP001524478"/>
    </source>
</evidence>
<proteinExistence type="predicted"/>
<organism evidence="2 3">
    <name type="scientific">Tissierella carlieri</name>
    <dbReference type="NCBI Taxonomy" id="689904"/>
    <lineage>
        <taxon>Bacteria</taxon>
        <taxon>Bacillati</taxon>
        <taxon>Bacillota</taxon>
        <taxon>Tissierellia</taxon>
        <taxon>Tissierellales</taxon>
        <taxon>Tissierellaceae</taxon>
        <taxon>Tissierella</taxon>
    </lineage>
</organism>
<feature type="transmembrane region" description="Helical" evidence="1">
    <location>
        <begin position="41"/>
        <end position="65"/>
    </location>
</feature>
<evidence type="ECO:0000313" key="2">
    <source>
        <dbReference type="EMBL" id="MCQ4922965.1"/>
    </source>
</evidence>
<accession>A0ABT1S9E6</accession>
<keyword evidence="1" id="KW-0472">Membrane</keyword>
<name>A0ABT1S9E6_9FIRM</name>
<evidence type="ECO:0000256" key="1">
    <source>
        <dbReference type="SAM" id="Phobius"/>
    </source>
</evidence>
<comment type="caution">
    <text evidence="2">The sequence shown here is derived from an EMBL/GenBank/DDBJ whole genome shotgun (WGS) entry which is preliminary data.</text>
</comment>